<feature type="region of interest" description="Disordered" evidence="1">
    <location>
        <begin position="410"/>
        <end position="437"/>
    </location>
</feature>
<evidence type="ECO:0000313" key="4">
    <source>
        <dbReference type="Proteomes" id="UP000095751"/>
    </source>
</evidence>
<keyword evidence="4" id="KW-1185">Reference proteome</keyword>
<dbReference type="OrthoDB" id="194537at2759"/>
<dbReference type="Proteomes" id="UP000095751">
    <property type="component" value="Unassembled WGS sequence"/>
</dbReference>
<protein>
    <recommendedName>
        <fullName evidence="2">Mitochondrial splicing suppressor 51-like C-terminal domain-containing protein</fullName>
    </recommendedName>
</protein>
<dbReference type="PANTHER" id="PTHR28069">
    <property type="entry name" value="GH20023P"/>
    <property type="match status" value="1"/>
</dbReference>
<organism evidence="3 4">
    <name type="scientific">Fragilariopsis cylindrus CCMP1102</name>
    <dbReference type="NCBI Taxonomy" id="635003"/>
    <lineage>
        <taxon>Eukaryota</taxon>
        <taxon>Sar</taxon>
        <taxon>Stramenopiles</taxon>
        <taxon>Ochrophyta</taxon>
        <taxon>Bacillariophyta</taxon>
        <taxon>Bacillariophyceae</taxon>
        <taxon>Bacillariophycidae</taxon>
        <taxon>Bacillariales</taxon>
        <taxon>Bacillariaceae</taxon>
        <taxon>Fragilariopsis</taxon>
    </lineage>
</organism>
<dbReference type="InParanoid" id="A0A1E7FBG9"/>
<dbReference type="KEGG" id="fcy:FRACYDRAFT_186811"/>
<dbReference type="Pfam" id="PF20179">
    <property type="entry name" value="MSS51_C"/>
    <property type="match status" value="1"/>
</dbReference>
<evidence type="ECO:0000259" key="2">
    <source>
        <dbReference type="Pfam" id="PF20179"/>
    </source>
</evidence>
<reference evidence="3 4" key="1">
    <citation type="submission" date="2016-09" db="EMBL/GenBank/DDBJ databases">
        <title>Extensive genetic diversity and differential bi-allelic expression allows diatom success in the polar Southern Ocean.</title>
        <authorList>
            <consortium name="DOE Joint Genome Institute"/>
            <person name="Mock T."/>
            <person name="Otillar R.P."/>
            <person name="Strauss J."/>
            <person name="Dupont C."/>
            <person name="Frickenhaus S."/>
            <person name="Maumus F."/>
            <person name="Mcmullan M."/>
            <person name="Sanges R."/>
            <person name="Schmutz J."/>
            <person name="Toseland A."/>
            <person name="Valas R."/>
            <person name="Veluchamy A."/>
            <person name="Ward B.J."/>
            <person name="Allen A."/>
            <person name="Barry K."/>
            <person name="Falciatore A."/>
            <person name="Ferrante M."/>
            <person name="Fortunato A.E."/>
            <person name="Gloeckner G."/>
            <person name="Gruber A."/>
            <person name="Hipkin R."/>
            <person name="Janech M."/>
            <person name="Kroth P."/>
            <person name="Leese F."/>
            <person name="Lindquist E."/>
            <person name="Lyon B.R."/>
            <person name="Martin J."/>
            <person name="Mayer C."/>
            <person name="Parker M."/>
            <person name="Quesneville H."/>
            <person name="Raymond J."/>
            <person name="Uhlig C."/>
            <person name="Valentin K.U."/>
            <person name="Worden A.Z."/>
            <person name="Armbrust E.V."/>
            <person name="Bowler C."/>
            <person name="Green B."/>
            <person name="Moulton V."/>
            <person name="Van Oosterhout C."/>
            <person name="Grigoriev I."/>
        </authorList>
    </citation>
    <scope>NUCLEOTIDE SEQUENCE [LARGE SCALE GENOMIC DNA]</scope>
    <source>
        <strain evidence="3 4">CCMP1102</strain>
    </source>
</reference>
<feature type="domain" description="Mitochondrial splicing suppressor 51-like C-terminal" evidence="2">
    <location>
        <begin position="148"/>
        <end position="331"/>
    </location>
</feature>
<dbReference type="AlphaFoldDB" id="A0A1E7FBG9"/>
<proteinExistence type="predicted"/>
<accession>A0A1E7FBG9</accession>
<evidence type="ECO:0000256" key="1">
    <source>
        <dbReference type="SAM" id="MobiDB-lite"/>
    </source>
</evidence>
<sequence>MDLLASLNVEDLPEQQTRIQTLFGSCSDDPAFNQKKLGFDSCCTCGKVTPKVECQNCHRVKYCTKECSHNDTVPDMTNASSEYDGDDDDELGVEHALGHTSVICALLCICNDDEIVEGADKKELSTLTTDRRNAATDRVVSEFESYPATLANVIMEGPCYQEVLQKSTKSKTLTIHVIGSSTDSELWEGHPDKMQERNVFSCYADALAEIAEKYKMDSILIQFFGPECPKKNIDETFDIPPVQAKKSMTKLRVQTQNTDYDGSVTSSNEDQSSPDILVFFNPGFTCPDYDWEKTLASCMKNKQLPFLVTTNTEMEALADMQYLFDRKLFQDISPTLQMILQNNDEEHDIDNLEDDDNNDDDDDVSSFFSLNPYCGLRVRQSGTMANDLYVKSRWLFGGISGPLTREVALSKKSESSSKRKRVVGENANNKKANPALV</sequence>
<gene>
    <name evidence="3" type="ORF">FRACYDRAFT_186811</name>
</gene>
<dbReference type="PANTHER" id="PTHR28069:SF2">
    <property type="entry name" value="GH20023P"/>
    <property type="match status" value="1"/>
</dbReference>
<evidence type="ECO:0000313" key="3">
    <source>
        <dbReference type="EMBL" id="OEU15510.1"/>
    </source>
</evidence>
<dbReference type="EMBL" id="KV784359">
    <property type="protein sequence ID" value="OEU15510.1"/>
    <property type="molecule type" value="Genomic_DNA"/>
</dbReference>
<dbReference type="InterPro" id="IPR046824">
    <property type="entry name" value="Mss51-like_C"/>
</dbReference>
<name>A0A1E7FBG9_9STRA</name>